<dbReference type="AlphaFoldDB" id="A0A0C3PFY2"/>
<accession>A0A0C3PFY2</accession>
<evidence type="ECO:0000313" key="3">
    <source>
        <dbReference type="Proteomes" id="UP000054217"/>
    </source>
</evidence>
<reference evidence="2 3" key="1">
    <citation type="submission" date="2014-04" db="EMBL/GenBank/DDBJ databases">
        <authorList>
            <consortium name="DOE Joint Genome Institute"/>
            <person name="Kuo A."/>
            <person name="Kohler A."/>
            <person name="Costa M.D."/>
            <person name="Nagy L.G."/>
            <person name="Floudas D."/>
            <person name="Copeland A."/>
            <person name="Barry K.W."/>
            <person name="Cichocki N."/>
            <person name="Veneault-Fourrey C."/>
            <person name="LaButti K."/>
            <person name="Lindquist E.A."/>
            <person name="Lipzen A."/>
            <person name="Lundell T."/>
            <person name="Morin E."/>
            <person name="Murat C."/>
            <person name="Sun H."/>
            <person name="Tunlid A."/>
            <person name="Henrissat B."/>
            <person name="Grigoriev I.V."/>
            <person name="Hibbett D.S."/>
            <person name="Martin F."/>
            <person name="Nordberg H.P."/>
            <person name="Cantor M.N."/>
            <person name="Hua S.X."/>
        </authorList>
    </citation>
    <scope>NUCLEOTIDE SEQUENCE [LARGE SCALE GENOMIC DNA]</scope>
    <source>
        <strain evidence="2 3">Marx 270</strain>
    </source>
</reference>
<dbReference type="Proteomes" id="UP000054217">
    <property type="component" value="Unassembled WGS sequence"/>
</dbReference>
<dbReference type="EMBL" id="KN831961">
    <property type="protein sequence ID" value="KIO07241.1"/>
    <property type="molecule type" value="Genomic_DNA"/>
</dbReference>
<feature type="region of interest" description="Disordered" evidence="1">
    <location>
        <begin position="1"/>
        <end position="58"/>
    </location>
</feature>
<sequence>MDQPATSRVAEAEKEQLDAVSQSDFFHTEREEPDFIPEPPVRRLEKNPSSPSSDLKTRGTGLMFKLFRRHKRSRSAQESDQVSLEIAYTARDKRPLIVASRNDTRTQERSNVDTTLDRRDTTWTITSSSPSVADEGDAQAIEGEHHGCCYACCFKRELFRFPLLPSVADNRQQCVKPIKSTHAPDDQIL</sequence>
<reference evidence="3" key="2">
    <citation type="submission" date="2015-01" db="EMBL/GenBank/DDBJ databases">
        <title>Evolutionary Origins and Diversification of the Mycorrhizal Mutualists.</title>
        <authorList>
            <consortium name="DOE Joint Genome Institute"/>
            <consortium name="Mycorrhizal Genomics Consortium"/>
            <person name="Kohler A."/>
            <person name="Kuo A."/>
            <person name="Nagy L.G."/>
            <person name="Floudas D."/>
            <person name="Copeland A."/>
            <person name="Barry K.W."/>
            <person name="Cichocki N."/>
            <person name="Veneault-Fourrey C."/>
            <person name="LaButti K."/>
            <person name="Lindquist E.A."/>
            <person name="Lipzen A."/>
            <person name="Lundell T."/>
            <person name="Morin E."/>
            <person name="Murat C."/>
            <person name="Riley R."/>
            <person name="Ohm R."/>
            <person name="Sun H."/>
            <person name="Tunlid A."/>
            <person name="Henrissat B."/>
            <person name="Grigoriev I.V."/>
            <person name="Hibbett D.S."/>
            <person name="Martin F."/>
        </authorList>
    </citation>
    <scope>NUCLEOTIDE SEQUENCE [LARGE SCALE GENOMIC DNA]</scope>
    <source>
        <strain evidence="3">Marx 270</strain>
    </source>
</reference>
<evidence type="ECO:0000256" key="1">
    <source>
        <dbReference type="SAM" id="MobiDB-lite"/>
    </source>
</evidence>
<keyword evidence="3" id="KW-1185">Reference proteome</keyword>
<organism evidence="2 3">
    <name type="scientific">Pisolithus tinctorius Marx 270</name>
    <dbReference type="NCBI Taxonomy" id="870435"/>
    <lineage>
        <taxon>Eukaryota</taxon>
        <taxon>Fungi</taxon>
        <taxon>Dikarya</taxon>
        <taxon>Basidiomycota</taxon>
        <taxon>Agaricomycotina</taxon>
        <taxon>Agaricomycetes</taxon>
        <taxon>Agaricomycetidae</taxon>
        <taxon>Boletales</taxon>
        <taxon>Sclerodermatineae</taxon>
        <taxon>Pisolithaceae</taxon>
        <taxon>Pisolithus</taxon>
    </lineage>
</organism>
<evidence type="ECO:0000313" key="2">
    <source>
        <dbReference type="EMBL" id="KIO07241.1"/>
    </source>
</evidence>
<name>A0A0C3PFY2_PISTI</name>
<proteinExistence type="predicted"/>
<gene>
    <name evidence="2" type="ORF">M404DRAFT_24300</name>
</gene>
<dbReference type="InParanoid" id="A0A0C3PFY2"/>
<dbReference type="HOGENOM" id="CLU_1434965_0_0_1"/>
<protein>
    <submittedName>
        <fullName evidence="2">Uncharacterized protein</fullName>
    </submittedName>
</protein>